<dbReference type="SUPFAM" id="SSF103473">
    <property type="entry name" value="MFS general substrate transporter"/>
    <property type="match status" value="1"/>
</dbReference>
<feature type="transmembrane region" description="Helical" evidence="4">
    <location>
        <begin position="287"/>
        <end position="305"/>
    </location>
</feature>
<reference evidence="5 6" key="1">
    <citation type="submission" date="2020-04" db="EMBL/GenBank/DDBJ databases">
        <title>Flammeovirgaceae bacterium KN852 isolated from deep sea.</title>
        <authorList>
            <person name="Zhang D.-C."/>
        </authorList>
    </citation>
    <scope>NUCLEOTIDE SEQUENCE [LARGE SCALE GENOMIC DNA]</scope>
    <source>
        <strain evidence="5 6">KN852</strain>
    </source>
</reference>
<dbReference type="Pfam" id="PF07690">
    <property type="entry name" value="MFS_1"/>
    <property type="match status" value="1"/>
</dbReference>
<feature type="transmembrane region" description="Helical" evidence="4">
    <location>
        <begin position="219"/>
        <end position="236"/>
    </location>
</feature>
<feature type="transmembrane region" description="Helical" evidence="4">
    <location>
        <begin position="12"/>
        <end position="29"/>
    </location>
</feature>
<feature type="transmembrane region" description="Helical" evidence="4">
    <location>
        <begin position="341"/>
        <end position="361"/>
    </location>
</feature>
<keyword evidence="3 4" id="KW-0472">Membrane</keyword>
<feature type="transmembrane region" description="Helical" evidence="4">
    <location>
        <begin position="171"/>
        <end position="191"/>
    </location>
</feature>
<comment type="caution">
    <text evidence="5">The sequence shown here is derived from an EMBL/GenBank/DDBJ whole genome shotgun (WGS) entry which is preliminary data.</text>
</comment>
<proteinExistence type="predicted"/>
<evidence type="ECO:0008006" key="7">
    <source>
        <dbReference type="Google" id="ProtNLM"/>
    </source>
</evidence>
<dbReference type="InterPro" id="IPR011701">
    <property type="entry name" value="MFS"/>
</dbReference>
<feature type="transmembrane region" description="Helical" evidence="4">
    <location>
        <begin position="256"/>
        <end position="275"/>
    </location>
</feature>
<evidence type="ECO:0000313" key="5">
    <source>
        <dbReference type="EMBL" id="NMM50614.1"/>
    </source>
</evidence>
<feature type="transmembrane region" description="Helical" evidence="4">
    <location>
        <begin position="80"/>
        <end position="101"/>
    </location>
</feature>
<evidence type="ECO:0000256" key="2">
    <source>
        <dbReference type="ARBA" id="ARBA00022989"/>
    </source>
</evidence>
<dbReference type="Gene3D" id="1.20.1250.20">
    <property type="entry name" value="MFS general substrate transporter like domains"/>
    <property type="match status" value="1"/>
</dbReference>
<feature type="transmembrane region" description="Helical" evidence="4">
    <location>
        <begin position="107"/>
        <end position="126"/>
    </location>
</feature>
<sequence>MSKTYSVKWRQIWALIFLDIAILISWIAYHKYQPVVLDIFGFSSITKEFLIIQALILLVTPPAAGIFADKIWLKKKEKLPLIKSGINLVTMVFMTVAFTVFIQPDGWWRFLVPILIVFWLILMNVFHSPAFSTFEMFVPEKKYPQVMALFIVLIQLAQAIEPVIIDVLDIFGGPITFAVGGILVFATGFYLQRQFTNLNTSTKRRLSVKKATTSESKPWLVFGLGLIFGIATNFFFNQLPELIDEFGVMSFIDVSGAVKTGLVIAFSALFCYPISLLVSKIGLNKSMIISIILCILFGGVIFLSTGTTTTIAILLFALAYAGLSVSAIPSAFVNLNPQHKVFGLGLFFAAAEFPSSIFEILSV</sequence>
<protein>
    <recommendedName>
        <fullName evidence="7">MFS transporter</fullName>
    </recommendedName>
</protein>
<organism evidence="5 6">
    <name type="scientific">Marinigracilibium pacificum</name>
    <dbReference type="NCBI Taxonomy" id="2729599"/>
    <lineage>
        <taxon>Bacteria</taxon>
        <taxon>Pseudomonadati</taxon>
        <taxon>Bacteroidota</taxon>
        <taxon>Cytophagia</taxon>
        <taxon>Cytophagales</taxon>
        <taxon>Flammeovirgaceae</taxon>
        <taxon>Marinigracilibium</taxon>
    </lineage>
</organism>
<feature type="transmembrane region" description="Helical" evidence="4">
    <location>
        <begin position="49"/>
        <end position="68"/>
    </location>
</feature>
<dbReference type="RefSeq" id="WP_169684975.1">
    <property type="nucleotide sequence ID" value="NZ_JABBNU010000014.1"/>
</dbReference>
<dbReference type="EMBL" id="JABBNU010000014">
    <property type="protein sequence ID" value="NMM50614.1"/>
    <property type="molecule type" value="Genomic_DNA"/>
</dbReference>
<keyword evidence="2 4" id="KW-1133">Transmembrane helix</keyword>
<accession>A0A848J863</accession>
<feature type="transmembrane region" description="Helical" evidence="4">
    <location>
        <begin position="146"/>
        <end position="165"/>
    </location>
</feature>
<name>A0A848J863_9BACT</name>
<dbReference type="AlphaFoldDB" id="A0A848J863"/>
<evidence type="ECO:0000313" key="6">
    <source>
        <dbReference type="Proteomes" id="UP000559010"/>
    </source>
</evidence>
<evidence type="ECO:0000256" key="3">
    <source>
        <dbReference type="ARBA" id="ARBA00023136"/>
    </source>
</evidence>
<dbReference type="InterPro" id="IPR036259">
    <property type="entry name" value="MFS_trans_sf"/>
</dbReference>
<gene>
    <name evidence="5" type="ORF">HH304_19550</name>
</gene>
<evidence type="ECO:0000256" key="1">
    <source>
        <dbReference type="ARBA" id="ARBA00022692"/>
    </source>
</evidence>
<feature type="transmembrane region" description="Helical" evidence="4">
    <location>
        <begin position="311"/>
        <end position="334"/>
    </location>
</feature>
<keyword evidence="6" id="KW-1185">Reference proteome</keyword>
<keyword evidence="1 4" id="KW-0812">Transmembrane</keyword>
<dbReference type="Proteomes" id="UP000559010">
    <property type="component" value="Unassembled WGS sequence"/>
</dbReference>
<evidence type="ECO:0000256" key="4">
    <source>
        <dbReference type="SAM" id="Phobius"/>
    </source>
</evidence>
<dbReference type="GO" id="GO:0022857">
    <property type="term" value="F:transmembrane transporter activity"/>
    <property type="evidence" value="ECO:0007669"/>
    <property type="project" value="InterPro"/>
</dbReference>